<reference evidence="1 2" key="2">
    <citation type="journal article" date="2022" name="Mol. Ecol. Resour.">
        <title>The genomes of chicory, endive, great burdock and yacon provide insights into Asteraceae paleo-polyploidization history and plant inulin production.</title>
        <authorList>
            <person name="Fan W."/>
            <person name="Wang S."/>
            <person name="Wang H."/>
            <person name="Wang A."/>
            <person name="Jiang F."/>
            <person name="Liu H."/>
            <person name="Zhao H."/>
            <person name="Xu D."/>
            <person name="Zhang Y."/>
        </authorList>
    </citation>
    <scope>NUCLEOTIDE SEQUENCE [LARGE SCALE GENOMIC DNA]</scope>
    <source>
        <strain evidence="2">cv. Yunnan</strain>
        <tissue evidence="1">Leaves</tissue>
    </source>
</reference>
<name>A0ACB9J7U8_9ASTR</name>
<organism evidence="1 2">
    <name type="scientific">Smallanthus sonchifolius</name>
    <dbReference type="NCBI Taxonomy" id="185202"/>
    <lineage>
        <taxon>Eukaryota</taxon>
        <taxon>Viridiplantae</taxon>
        <taxon>Streptophyta</taxon>
        <taxon>Embryophyta</taxon>
        <taxon>Tracheophyta</taxon>
        <taxon>Spermatophyta</taxon>
        <taxon>Magnoliopsida</taxon>
        <taxon>eudicotyledons</taxon>
        <taxon>Gunneridae</taxon>
        <taxon>Pentapetalae</taxon>
        <taxon>asterids</taxon>
        <taxon>campanulids</taxon>
        <taxon>Asterales</taxon>
        <taxon>Asteraceae</taxon>
        <taxon>Asteroideae</taxon>
        <taxon>Heliantheae alliance</taxon>
        <taxon>Millerieae</taxon>
        <taxon>Smallanthus</taxon>
    </lineage>
</organism>
<evidence type="ECO:0000313" key="2">
    <source>
        <dbReference type="Proteomes" id="UP001056120"/>
    </source>
</evidence>
<proteinExistence type="predicted"/>
<protein>
    <submittedName>
        <fullName evidence="1">Uncharacterized protein</fullName>
    </submittedName>
</protein>
<reference evidence="2" key="1">
    <citation type="journal article" date="2022" name="Mol. Ecol. Resour.">
        <title>The genomes of chicory, endive, great burdock and yacon provide insights into Asteraceae palaeo-polyploidization history and plant inulin production.</title>
        <authorList>
            <person name="Fan W."/>
            <person name="Wang S."/>
            <person name="Wang H."/>
            <person name="Wang A."/>
            <person name="Jiang F."/>
            <person name="Liu H."/>
            <person name="Zhao H."/>
            <person name="Xu D."/>
            <person name="Zhang Y."/>
        </authorList>
    </citation>
    <scope>NUCLEOTIDE SEQUENCE [LARGE SCALE GENOMIC DNA]</scope>
    <source>
        <strain evidence="2">cv. Yunnan</strain>
    </source>
</reference>
<dbReference type="EMBL" id="CM042022">
    <property type="protein sequence ID" value="KAI3815815.1"/>
    <property type="molecule type" value="Genomic_DNA"/>
</dbReference>
<sequence>MSPEYALDGRSIDLIDVTLAESCHQTEVLRTIEVGLLCVQQNAGDRPNMSSVIMMLGGERALPQPKQPVYFMESESLVANFSSSANPTGLMDELTITEVDVR</sequence>
<keyword evidence="2" id="KW-1185">Reference proteome</keyword>
<dbReference type="Proteomes" id="UP001056120">
    <property type="component" value="Linkage Group LG05"/>
</dbReference>
<accession>A0ACB9J7U8</accession>
<gene>
    <name evidence="1" type="ORF">L1987_15497</name>
</gene>
<evidence type="ECO:0000313" key="1">
    <source>
        <dbReference type="EMBL" id="KAI3815815.1"/>
    </source>
</evidence>
<comment type="caution">
    <text evidence="1">The sequence shown here is derived from an EMBL/GenBank/DDBJ whole genome shotgun (WGS) entry which is preliminary data.</text>
</comment>